<evidence type="ECO:0000256" key="2">
    <source>
        <dbReference type="SAM" id="Phobius"/>
    </source>
</evidence>
<protein>
    <recommendedName>
        <fullName evidence="5">DUF2946 domain-containing protein</fullName>
    </recommendedName>
</protein>
<keyword evidence="4" id="KW-1185">Reference proteome</keyword>
<name>A0ABV6YAP8_9HYPH</name>
<evidence type="ECO:0000313" key="3">
    <source>
        <dbReference type="EMBL" id="MFC1458324.1"/>
    </source>
</evidence>
<accession>A0ABV6YAP8</accession>
<evidence type="ECO:0000256" key="1">
    <source>
        <dbReference type="SAM" id="MobiDB-lite"/>
    </source>
</evidence>
<reference evidence="3 4" key="1">
    <citation type="submission" date="2024-09" db="EMBL/GenBank/DDBJ databases">
        <title>Nodulacao em especies de Leguminosae Basais da Amazonia e Caracterizacao dos Rizobios e Bacterias Associadas aos Nodulos.</title>
        <authorList>
            <person name="Jambeiro I.C.A."/>
            <person name="Lopes I.S."/>
            <person name="Aguiar E.R.G.R."/>
            <person name="Santos A.F.J."/>
            <person name="Dos Santos J.M.F."/>
            <person name="Gross E."/>
        </authorList>
    </citation>
    <scope>NUCLEOTIDE SEQUENCE [LARGE SCALE GENOMIC DNA]</scope>
    <source>
        <strain evidence="3 4">BRUESC1165</strain>
    </source>
</reference>
<dbReference type="EMBL" id="JBHOMY010000047">
    <property type="protein sequence ID" value="MFC1458324.1"/>
    <property type="molecule type" value="Genomic_DNA"/>
</dbReference>
<evidence type="ECO:0008006" key="5">
    <source>
        <dbReference type="Google" id="ProtNLM"/>
    </source>
</evidence>
<feature type="transmembrane region" description="Helical" evidence="2">
    <location>
        <begin position="12"/>
        <end position="33"/>
    </location>
</feature>
<dbReference type="Proteomes" id="UP001593940">
    <property type="component" value="Unassembled WGS sequence"/>
</dbReference>
<gene>
    <name evidence="3" type="ORF">ACETIH_16785</name>
</gene>
<proteinExistence type="predicted"/>
<keyword evidence="2" id="KW-0472">Membrane</keyword>
<sequence>MKAVWTHLRRYVTGLVLVAMASFVLHGGVLAGLGGHDAGHTRTEAHASHTKTADQPHQDCAGGFVVEAPDGCAPGADGGADGPHSLHCGSVCGLVLPTAAGPAAVLAADTVPLSLESQLGSGIDPTGLKRPPRTPGIA</sequence>
<feature type="region of interest" description="Disordered" evidence="1">
    <location>
        <begin position="117"/>
        <end position="138"/>
    </location>
</feature>
<comment type="caution">
    <text evidence="3">The sequence shown here is derived from an EMBL/GenBank/DDBJ whole genome shotgun (WGS) entry which is preliminary data.</text>
</comment>
<dbReference type="RefSeq" id="WP_377030292.1">
    <property type="nucleotide sequence ID" value="NZ_JBHOMY010000047.1"/>
</dbReference>
<organism evidence="3 4">
    <name type="scientific">Microvirga arabica</name>
    <dbReference type="NCBI Taxonomy" id="1128671"/>
    <lineage>
        <taxon>Bacteria</taxon>
        <taxon>Pseudomonadati</taxon>
        <taxon>Pseudomonadota</taxon>
        <taxon>Alphaproteobacteria</taxon>
        <taxon>Hyphomicrobiales</taxon>
        <taxon>Methylobacteriaceae</taxon>
        <taxon>Microvirga</taxon>
    </lineage>
</organism>
<keyword evidence="2" id="KW-0812">Transmembrane</keyword>
<keyword evidence="2" id="KW-1133">Transmembrane helix</keyword>
<evidence type="ECO:0000313" key="4">
    <source>
        <dbReference type="Proteomes" id="UP001593940"/>
    </source>
</evidence>